<dbReference type="RefSeq" id="WP_398283951.1">
    <property type="nucleotide sequence ID" value="NZ_JBITLV010000007.1"/>
</dbReference>
<protein>
    <recommendedName>
        <fullName evidence="4">Glycosyl transferase family 4</fullName>
    </recommendedName>
</protein>
<evidence type="ECO:0008006" key="4">
    <source>
        <dbReference type="Google" id="ProtNLM"/>
    </source>
</evidence>
<feature type="chain" id="PRO_5045577600" description="Glycosyl transferase family 4" evidence="1">
    <location>
        <begin position="20"/>
        <end position="283"/>
    </location>
</feature>
<organism evidence="2 3">
    <name type="scientific">Spongisporangium articulatum</name>
    <dbReference type="NCBI Taxonomy" id="3362603"/>
    <lineage>
        <taxon>Bacteria</taxon>
        <taxon>Bacillati</taxon>
        <taxon>Actinomycetota</taxon>
        <taxon>Actinomycetes</taxon>
        <taxon>Kineosporiales</taxon>
        <taxon>Kineosporiaceae</taxon>
        <taxon>Spongisporangium</taxon>
    </lineage>
</organism>
<evidence type="ECO:0000313" key="2">
    <source>
        <dbReference type="EMBL" id="MFI7589356.1"/>
    </source>
</evidence>
<name>A0ABW8AUQ9_9ACTN</name>
<reference evidence="2 3" key="1">
    <citation type="submission" date="2024-10" db="EMBL/GenBank/DDBJ databases">
        <title>The Natural Products Discovery Center: Release of the First 8490 Sequenced Strains for Exploring Actinobacteria Biosynthetic Diversity.</title>
        <authorList>
            <person name="Kalkreuter E."/>
            <person name="Kautsar S.A."/>
            <person name="Yang D."/>
            <person name="Bader C.D."/>
            <person name="Teijaro C.N."/>
            <person name="Fluegel L."/>
            <person name="Davis C.M."/>
            <person name="Simpson J.R."/>
            <person name="Lauterbach L."/>
            <person name="Steele A.D."/>
            <person name="Gui C."/>
            <person name="Meng S."/>
            <person name="Li G."/>
            <person name="Viehrig K."/>
            <person name="Ye F."/>
            <person name="Su P."/>
            <person name="Kiefer A.F."/>
            <person name="Nichols A."/>
            <person name="Cepeda A.J."/>
            <person name="Yan W."/>
            <person name="Fan B."/>
            <person name="Jiang Y."/>
            <person name="Adhikari A."/>
            <person name="Zheng C.-J."/>
            <person name="Schuster L."/>
            <person name="Cowan T.M."/>
            <person name="Smanski M.J."/>
            <person name="Chevrette M.G."/>
            <person name="De Carvalho L.P.S."/>
            <person name="Shen B."/>
        </authorList>
    </citation>
    <scope>NUCLEOTIDE SEQUENCE [LARGE SCALE GENOMIC DNA]</scope>
    <source>
        <strain evidence="2 3">NPDC049639</strain>
    </source>
</reference>
<keyword evidence="1" id="KW-0732">Signal</keyword>
<evidence type="ECO:0000313" key="3">
    <source>
        <dbReference type="Proteomes" id="UP001612915"/>
    </source>
</evidence>
<gene>
    <name evidence="2" type="ORF">ACIB24_20000</name>
</gene>
<keyword evidence="3" id="KW-1185">Reference proteome</keyword>
<feature type="signal peptide" evidence="1">
    <location>
        <begin position="1"/>
        <end position="19"/>
    </location>
</feature>
<evidence type="ECO:0000256" key="1">
    <source>
        <dbReference type="SAM" id="SignalP"/>
    </source>
</evidence>
<dbReference type="Proteomes" id="UP001612915">
    <property type="component" value="Unassembled WGS sequence"/>
</dbReference>
<comment type="caution">
    <text evidence="2">The sequence shown here is derived from an EMBL/GenBank/DDBJ whole genome shotgun (WGS) entry which is preliminary data.</text>
</comment>
<proteinExistence type="predicted"/>
<dbReference type="EMBL" id="JBITLV010000007">
    <property type="protein sequence ID" value="MFI7589356.1"/>
    <property type="molecule type" value="Genomic_DNA"/>
</dbReference>
<accession>A0ABW8AUQ9</accession>
<sequence>MARLRRALGGAVAGGVAYAASRAAFRALTANPPGGVAHWERTNHAGEPITLLEGPAYAAGAAAAVAVAPGVPAGLRVAGVLATAGAGAFGAVDDLLETGKHKGLRGHLGELARGRLSTGGLKVLGIGATGLVAGVLALPPRPDDESPLRAGRLADAVVAGGVVAGAANLANLLDLRPGRVLKLVLLAAPAATSPAGGALVGAAAGAAAGLIGEDLAARAMLGDTGANAAGALLGTAAVHRLGRPGRLAALAGLVGLTLASEKVSFTKVIEATPGLREFDRLGR</sequence>